<name>A0A0D7ANS8_9AGAR</name>
<dbReference type="InterPro" id="IPR029063">
    <property type="entry name" value="SAM-dependent_MTases_sf"/>
</dbReference>
<dbReference type="PANTHER" id="PTHR43712">
    <property type="entry name" value="PUTATIVE (AFU_ORTHOLOGUE AFUA_4G14580)-RELATED"/>
    <property type="match status" value="1"/>
</dbReference>
<dbReference type="OrthoDB" id="2410195at2759"/>
<dbReference type="PROSITE" id="PS51683">
    <property type="entry name" value="SAM_OMT_II"/>
    <property type="match status" value="1"/>
</dbReference>
<dbReference type="Proteomes" id="UP000054144">
    <property type="component" value="Unassembled WGS sequence"/>
</dbReference>
<feature type="domain" description="O-methyltransferase dimerisation" evidence="4">
    <location>
        <begin position="81"/>
        <end position="157"/>
    </location>
</feature>
<keyword evidence="6" id="KW-1185">Reference proteome</keyword>
<keyword evidence="3" id="KW-0949">S-adenosyl-L-methionine</keyword>
<evidence type="ECO:0000256" key="1">
    <source>
        <dbReference type="ARBA" id="ARBA00022603"/>
    </source>
</evidence>
<dbReference type="EMBL" id="KN881643">
    <property type="protein sequence ID" value="KIY52438.1"/>
    <property type="molecule type" value="Genomic_DNA"/>
</dbReference>
<reference evidence="5 6" key="1">
    <citation type="journal article" date="2015" name="Fungal Genet. Biol.">
        <title>Evolution of novel wood decay mechanisms in Agaricales revealed by the genome sequences of Fistulina hepatica and Cylindrobasidium torrendii.</title>
        <authorList>
            <person name="Floudas D."/>
            <person name="Held B.W."/>
            <person name="Riley R."/>
            <person name="Nagy L.G."/>
            <person name="Koehler G."/>
            <person name="Ransdell A.S."/>
            <person name="Younus H."/>
            <person name="Chow J."/>
            <person name="Chiniquy J."/>
            <person name="Lipzen A."/>
            <person name="Tritt A."/>
            <person name="Sun H."/>
            <person name="Haridas S."/>
            <person name="LaButti K."/>
            <person name="Ohm R.A."/>
            <person name="Kues U."/>
            <person name="Blanchette R.A."/>
            <person name="Grigoriev I.V."/>
            <person name="Minto R.E."/>
            <person name="Hibbett D.S."/>
        </authorList>
    </citation>
    <scope>NUCLEOTIDE SEQUENCE [LARGE SCALE GENOMIC DNA]</scope>
    <source>
        <strain evidence="5 6">ATCC 64428</strain>
    </source>
</reference>
<proteinExistence type="predicted"/>
<evidence type="ECO:0000313" key="5">
    <source>
        <dbReference type="EMBL" id="KIY52438.1"/>
    </source>
</evidence>
<keyword evidence="1 5" id="KW-0489">Methyltransferase</keyword>
<organism evidence="5 6">
    <name type="scientific">Fistulina hepatica ATCC 64428</name>
    <dbReference type="NCBI Taxonomy" id="1128425"/>
    <lineage>
        <taxon>Eukaryota</taxon>
        <taxon>Fungi</taxon>
        <taxon>Dikarya</taxon>
        <taxon>Basidiomycota</taxon>
        <taxon>Agaricomycotina</taxon>
        <taxon>Agaricomycetes</taxon>
        <taxon>Agaricomycetidae</taxon>
        <taxon>Agaricales</taxon>
        <taxon>Fistulinaceae</taxon>
        <taxon>Fistulina</taxon>
    </lineage>
</organism>
<gene>
    <name evidence="5" type="ORF">FISHEDRAFT_69857</name>
</gene>
<dbReference type="SUPFAM" id="SSF46785">
    <property type="entry name" value="Winged helix' DNA-binding domain"/>
    <property type="match status" value="1"/>
</dbReference>
<dbReference type="Gene3D" id="3.40.50.150">
    <property type="entry name" value="Vaccinia Virus protein VP39"/>
    <property type="match status" value="1"/>
</dbReference>
<keyword evidence="2 5" id="KW-0808">Transferase</keyword>
<protein>
    <submittedName>
        <fullName evidence="5">S-adenosyl-L-methionine-dependent methyltransferase</fullName>
    </submittedName>
</protein>
<evidence type="ECO:0000256" key="2">
    <source>
        <dbReference type="ARBA" id="ARBA00022679"/>
    </source>
</evidence>
<dbReference type="InterPro" id="IPR036388">
    <property type="entry name" value="WH-like_DNA-bd_sf"/>
</dbReference>
<sequence length="495" mass="53837">MASVSALRQLANIISASVDRIDAAYKDAGLSYPDMSASYDPTTQSEKLAMTPELVHESKLIVAAAGQISALAHVPALTMMSTVMGFHIPSALRCAAESNTTEILRDHPEGLHVKDIAARNGMDPSKVARMLRILATNHIYEEVSRDVFRNNRLSSLMDTGKTIDELKARPLDKHIGNSGFAALVEHCGDEMFKCSAYLTDVWLDPELGSRDSTVPPHSLAFNTKKTAFEWYEEPGNKGRLIRFGVAMQGSKSAESPTAILKGFKWDSLPADSVIVDVGGGTGHVSLIIAKENPMFRYVVQDRAAVIPHAKDYWLANLPSALEAGRVEFQGKILNSYFLVFSPFRASSVAFDLYAGQTVKNAAVFMMRFILHDYGYKNSKIMLTRLREAAAPHTKLLIVEQVAPYACPTEDDLTHGTRIPGAGHVQGPPPPAPLLANLGKANNVVYCTDMQMAAILGGEERTLGGFVDLLSDAGWKVTEVFAVHGTLAKQIWAVPV</sequence>
<dbReference type="InterPro" id="IPR016461">
    <property type="entry name" value="COMT-like"/>
</dbReference>
<dbReference type="Gene3D" id="1.10.10.10">
    <property type="entry name" value="Winged helix-like DNA-binding domain superfamily/Winged helix DNA-binding domain"/>
    <property type="match status" value="1"/>
</dbReference>
<dbReference type="GO" id="GO:0008168">
    <property type="term" value="F:methyltransferase activity"/>
    <property type="evidence" value="ECO:0007669"/>
    <property type="project" value="UniProtKB-KW"/>
</dbReference>
<dbReference type="InterPro" id="IPR018181">
    <property type="entry name" value="Heat_shock_70_CS"/>
</dbReference>
<dbReference type="Pfam" id="PF08100">
    <property type="entry name" value="Dimerisation"/>
    <property type="match status" value="1"/>
</dbReference>
<accession>A0A0D7ANS8</accession>
<dbReference type="InterPro" id="IPR036390">
    <property type="entry name" value="WH_DNA-bd_sf"/>
</dbReference>
<dbReference type="GO" id="GO:0032259">
    <property type="term" value="P:methylation"/>
    <property type="evidence" value="ECO:0007669"/>
    <property type="project" value="UniProtKB-KW"/>
</dbReference>
<dbReference type="GO" id="GO:0046983">
    <property type="term" value="F:protein dimerization activity"/>
    <property type="evidence" value="ECO:0007669"/>
    <property type="project" value="InterPro"/>
</dbReference>
<dbReference type="PROSITE" id="PS00329">
    <property type="entry name" value="HSP70_2"/>
    <property type="match status" value="1"/>
</dbReference>
<dbReference type="InterPro" id="IPR012967">
    <property type="entry name" value="COMT_dimerisation"/>
</dbReference>
<dbReference type="PANTHER" id="PTHR43712:SF2">
    <property type="entry name" value="O-METHYLTRANSFERASE CICE"/>
    <property type="match status" value="1"/>
</dbReference>
<evidence type="ECO:0000259" key="4">
    <source>
        <dbReference type="Pfam" id="PF08100"/>
    </source>
</evidence>
<evidence type="ECO:0000313" key="6">
    <source>
        <dbReference type="Proteomes" id="UP000054144"/>
    </source>
</evidence>
<dbReference type="AlphaFoldDB" id="A0A0D7ANS8"/>
<evidence type="ECO:0000256" key="3">
    <source>
        <dbReference type="ARBA" id="ARBA00022691"/>
    </source>
</evidence>
<dbReference type="SUPFAM" id="SSF53335">
    <property type="entry name" value="S-adenosyl-L-methionine-dependent methyltransferases"/>
    <property type="match status" value="1"/>
</dbReference>